<name>A0A7H9CNK1_9BACT</name>
<dbReference type="InterPro" id="IPR013815">
    <property type="entry name" value="ATP_grasp_subdomain_1"/>
</dbReference>
<dbReference type="Gene3D" id="3.30.1490.20">
    <property type="entry name" value="ATP-grasp fold, A domain"/>
    <property type="match status" value="1"/>
</dbReference>
<dbReference type="InterPro" id="IPR051549">
    <property type="entry name" value="PEP_Utilizing_Enz"/>
</dbReference>
<dbReference type="PANTHER" id="PTHR43615:SF1">
    <property type="entry name" value="PPDK_N DOMAIN-CONTAINING PROTEIN"/>
    <property type="match status" value="1"/>
</dbReference>
<proteinExistence type="predicted"/>
<keyword evidence="2" id="KW-0670">Pyruvate</keyword>
<dbReference type="RefSeq" id="WP_179974983.1">
    <property type="nucleotide sequence ID" value="NZ_CP049075.1"/>
</dbReference>
<dbReference type="EMBL" id="CP049075">
    <property type="protein sequence ID" value="QLI05824.1"/>
    <property type="molecule type" value="Genomic_DNA"/>
</dbReference>
<feature type="domain" description="PEP-utilising enzyme mobile" evidence="1">
    <location>
        <begin position="710"/>
        <end position="778"/>
    </location>
</feature>
<dbReference type="InterPro" id="IPR008279">
    <property type="entry name" value="PEP-util_enz_mobile_dom"/>
</dbReference>
<gene>
    <name evidence="2" type="ORF">CINF_1339</name>
</gene>
<dbReference type="Proteomes" id="UP000509414">
    <property type="component" value="Chromosome"/>
</dbReference>
<dbReference type="AlphaFoldDB" id="A0A7H9CNK1"/>
<accession>A0A7H9CNK1</accession>
<dbReference type="PANTHER" id="PTHR43615">
    <property type="entry name" value="PHOSPHOENOLPYRUVATE SYNTHASE-RELATED"/>
    <property type="match status" value="1"/>
</dbReference>
<evidence type="ECO:0000259" key="1">
    <source>
        <dbReference type="Pfam" id="PF00391"/>
    </source>
</evidence>
<dbReference type="GO" id="GO:0005524">
    <property type="term" value="F:ATP binding"/>
    <property type="evidence" value="ECO:0007669"/>
    <property type="project" value="InterPro"/>
</dbReference>
<organism evidence="2 3">
    <name type="scientific">Candidatus Campylobacter infans</name>
    <dbReference type="NCBI Taxonomy" id="2561898"/>
    <lineage>
        <taxon>Bacteria</taxon>
        <taxon>Pseudomonadati</taxon>
        <taxon>Campylobacterota</taxon>
        <taxon>Epsilonproteobacteria</taxon>
        <taxon>Campylobacterales</taxon>
        <taxon>Campylobacteraceae</taxon>
        <taxon>Campylobacter</taxon>
    </lineage>
</organism>
<evidence type="ECO:0000313" key="3">
    <source>
        <dbReference type="Proteomes" id="UP000509414"/>
    </source>
</evidence>
<dbReference type="NCBIfam" id="NF004508">
    <property type="entry name" value="PRK05849.1"/>
    <property type="match status" value="1"/>
</dbReference>
<dbReference type="Gene3D" id="3.30.470.20">
    <property type="entry name" value="ATP-grasp fold, B domain"/>
    <property type="match status" value="1"/>
</dbReference>
<protein>
    <submittedName>
        <fullName evidence="2">Putative phosphoenolpyruvate synthase / pyruvate phosphate dikinase</fullName>
    </submittedName>
</protein>
<reference evidence="2 3" key="1">
    <citation type="submission" date="2020-02" db="EMBL/GenBank/DDBJ databases">
        <title>Complete genome sequence of the novel Campylobacter species Candidatus Campylobacter infans.</title>
        <authorList>
            <person name="Duim B."/>
            <person name="Zomer A."/>
            <person name="van der Graaf L."/>
            <person name="Wagenaar J."/>
        </authorList>
    </citation>
    <scope>NUCLEOTIDE SEQUENCE [LARGE SCALE GENOMIC DNA]</scope>
    <source>
        <strain evidence="2 3">19S00001</strain>
    </source>
</reference>
<dbReference type="KEGG" id="cinf:CINF_1339"/>
<keyword evidence="2" id="KW-0808">Transferase</keyword>
<dbReference type="Gene3D" id="3.50.30.10">
    <property type="entry name" value="Phosphohistidine domain"/>
    <property type="match status" value="1"/>
</dbReference>
<dbReference type="SUPFAM" id="SSF52009">
    <property type="entry name" value="Phosphohistidine domain"/>
    <property type="match status" value="1"/>
</dbReference>
<dbReference type="GO" id="GO:0016301">
    <property type="term" value="F:kinase activity"/>
    <property type="evidence" value="ECO:0007669"/>
    <property type="project" value="UniProtKB-KW"/>
</dbReference>
<dbReference type="SUPFAM" id="SSF56059">
    <property type="entry name" value="Glutathione synthetase ATP-binding domain-like"/>
    <property type="match status" value="1"/>
</dbReference>
<keyword evidence="3" id="KW-1185">Reference proteome</keyword>
<evidence type="ECO:0000313" key="2">
    <source>
        <dbReference type="EMBL" id="QLI05824.1"/>
    </source>
</evidence>
<keyword evidence="2" id="KW-0418">Kinase</keyword>
<dbReference type="Pfam" id="PF00391">
    <property type="entry name" value="PEP-utilizers"/>
    <property type="match status" value="1"/>
</dbReference>
<dbReference type="InterPro" id="IPR036637">
    <property type="entry name" value="Phosphohistidine_dom_sf"/>
</dbReference>
<sequence>MQKLKFQSKGRNLLALQGLLSNGEVLPLLILSKKDLPKKDDENEEKNKAQIFAKIQALNSKRIIVRSSSCDEDSHTHSNAGAFLSKANIKSDDKNAVFNALEEVANSMPNDNDEILIQPFLQNIVACGVAFSVDKDNFAPYFCISYDESGSSNAITDGSSKESKNFFAYKDEIDKITDKKMAQLIAMIKECEKLFSCEFLDIEFAFANLGDKEILYCLQVRPLVMNNKLNLFKSLPKEALGRLYRRLENLQEKRWGVLGEQFIFGIMPDWNPAEIIGTRPKRLGLSLYKAIITDNIWAYQRDNYGYRDLRSHPLMHSFLGMPYIDVRLSFNSFVPKDLDEKIAEKLVNFYLQSLINSPHLHDKIEFFIVYSCYDFNSPKKLKKLLQNGFNENEIKRLEFALLNLTNDIINPKNSLFRKDIAKAHKLSVAFESVKNSNYSLIDKIYWLLECCKRYGTLPFAGVARAGFVAMQMLNSLVEIGFLSKKQKEDFLNSLNTISKKLSTQSVNLNAQNKNEFLAQFGHLRAGTYDILSPRYDKAFEKYFSYHTNTQKPKKKAFRLDSNKMKELDTLLTQNGLKIDSQAFFSFLKDAIEGRESVKFEFSKLLSYAIELIGELGAYYDIDKENMAHLDIQSIFTLYSSLYPKNPKERFLDEIARHKSEYKITLALKLPPLLYEPKQVYHFFTQTSLPNFITQKSISAKIAFENDENLEGKIVLIKAADPGYDYLFSKNIAGLITCYGGANSHMAIRASELALPSVIGVGEEKFMQLSKAKIIQIECASEQILCL</sequence>